<comment type="caution">
    <text evidence="5">The sequence shown here is derived from an EMBL/GenBank/DDBJ whole genome shotgun (WGS) entry which is preliminary data.</text>
</comment>
<evidence type="ECO:0000313" key="5">
    <source>
        <dbReference type="EMBL" id="KAK2077305.1"/>
    </source>
</evidence>
<feature type="compositionally biased region" description="Gly residues" evidence="3">
    <location>
        <begin position="709"/>
        <end position="718"/>
    </location>
</feature>
<dbReference type="GO" id="GO:0051276">
    <property type="term" value="P:chromosome organization"/>
    <property type="evidence" value="ECO:0007669"/>
    <property type="project" value="InterPro"/>
</dbReference>
<evidence type="ECO:0000256" key="1">
    <source>
        <dbReference type="ARBA" id="ARBA00023054"/>
    </source>
</evidence>
<protein>
    <recommendedName>
        <fullName evidence="4">SMC hinge domain-containing protein</fullName>
    </recommendedName>
</protein>
<dbReference type="InterPro" id="IPR036277">
    <property type="entry name" value="SMC_hinge_sf"/>
</dbReference>
<dbReference type="GO" id="GO:0005524">
    <property type="term" value="F:ATP binding"/>
    <property type="evidence" value="ECO:0007669"/>
    <property type="project" value="InterPro"/>
</dbReference>
<feature type="coiled-coil region" evidence="2">
    <location>
        <begin position="211"/>
        <end position="292"/>
    </location>
</feature>
<dbReference type="SUPFAM" id="SSF75553">
    <property type="entry name" value="Smc hinge domain"/>
    <property type="match status" value="1"/>
</dbReference>
<dbReference type="Gene3D" id="3.30.70.1620">
    <property type="match status" value="1"/>
</dbReference>
<dbReference type="AlphaFoldDB" id="A0AAD9IHF9"/>
<evidence type="ECO:0000256" key="3">
    <source>
        <dbReference type="SAM" id="MobiDB-lite"/>
    </source>
</evidence>
<evidence type="ECO:0000313" key="6">
    <source>
        <dbReference type="Proteomes" id="UP001255856"/>
    </source>
</evidence>
<dbReference type="Proteomes" id="UP001255856">
    <property type="component" value="Unassembled WGS sequence"/>
</dbReference>
<feature type="domain" description="SMC hinge" evidence="4">
    <location>
        <begin position="456"/>
        <end position="570"/>
    </location>
</feature>
<feature type="compositionally biased region" description="Basic residues" evidence="3">
    <location>
        <begin position="729"/>
        <end position="740"/>
    </location>
</feature>
<feature type="region of interest" description="Disordered" evidence="3">
    <location>
        <begin position="675"/>
        <end position="803"/>
    </location>
</feature>
<keyword evidence="6" id="KW-1185">Reference proteome</keyword>
<dbReference type="InterPro" id="IPR027417">
    <property type="entry name" value="P-loop_NTPase"/>
</dbReference>
<gene>
    <name evidence="5" type="ORF">QBZ16_004939</name>
</gene>
<feature type="compositionally biased region" description="Low complexity" evidence="3">
    <location>
        <begin position="677"/>
        <end position="694"/>
    </location>
</feature>
<dbReference type="Gene3D" id="3.40.50.300">
    <property type="entry name" value="P-loop containing nucleotide triphosphate hydrolases"/>
    <property type="match status" value="1"/>
</dbReference>
<feature type="region of interest" description="Disordered" evidence="3">
    <location>
        <begin position="302"/>
        <end position="404"/>
    </location>
</feature>
<dbReference type="PANTHER" id="PTHR43977">
    <property type="entry name" value="STRUCTURAL MAINTENANCE OF CHROMOSOMES PROTEIN 3"/>
    <property type="match status" value="1"/>
</dbReference>
<dbReference type="Gene3D" id="1.20.1060.20">
    <property type="match status" value="1"/>
</dbReference>
<reference evidence="5" key="1">
    <citation type="submission" date="2021-01" db="EMBL/GenBank/DDBJ databases">
        <authorList>
            <person name="Eckstrom K.M.E."/>
        </authorList>
    </citation>
    <scope>NUCLEOTIDE SEQUENCE</scope>
    <source>
        <strain evidence="5">UVCC 0001</strain>
    </source>
</reference>
<accession>A0AAD9IHF9</accession>
<organism evidence="5 6">
    <name type="scientific">Prototheca wickerhamii</name>
    <dbReference type="NCBI Taxonomy" id="3111"/>
    <lineage>
        <taxon>Eukaryota</taxon>
        <taxon>Viridiplantae</taxon>
        <taxon>Chlorophyta</taxon>
        <taxon>core chlorophytes</taxon>
        <taxon>Trebouxiophyceae</taxon>
        <taxon>Chlorellales</taxon>
        <taxon>Chlorellaceae</taxon>
        <taxon>Prototheca</taxon>
    </lineage>
</organism>
<dbReference type="InterPro" id="IPR010935">
    <property type="entry name" value="SMC_hinge"/>
</dbReference>
<feature type="coiled-coil region" evidence="2">
    <location>
        <begin position="126"/>
        <end position="153"/>
    </location>
</feature>
<name>A0AAD9IHF9_PROWI</name>
<proteinExistence type="predicted"/>
<feature type="compositionally biased region" description="Basic residues" evidence="3">
    <location>
        <begin position="375"/>
        <end position="394"/>
    </location>
</feature>
<keyword evidence="1 2" id="KW-0175">Coiled coil</keyword>
<sequence length="803" mass="87573">MPQEGAGNAVSSAYVELVLDNSDGRLPVDRTEVRLRRSIGPKKDEYQLNKKIITKAEVMNLLETAGFSCANPYYVVQQGKITAMANMKDSERLDLLKEIGGTRVYEERRRDSLKLMRECESKRATIDALVSQLDTKLRELDEERSELAAFQTADRTRRVLEYALLQHETDEVRAAQASLAEEVAEHAEKGGAARDAVREAEARAGAAAAALRALDARRRELEARRAEVAAERVALLERQAALELDVRDLEHGLSGEGAARAREELRRLREAAAARQSELGALERELAGAERAEVAAAGVLARARPGARRWPPSRAAAASSPRCASATRRCRRRSTPWRPRCAPSTQRRARRCARPRRARPRRLKRRPRSASWRRAAPRWRRRSGRSRRPSPRRRARDEQANRQKALWRAEAEAEAARRAAEAELAQRRRLLEGAAPRDVLRGVEAVERLARERQVTGVRGPLVDLITVPGPLATAAEVVAGNSLFYIVTDDDEAATALTRLLTQGREGRATFLPINRLEARAVAYPTQYGSDVVPLVEQIQYDPAHEPAVRQVFGKTLVCRTLELATRVARETGLSCVTLEGDQVEKRGALRGGFLDARRSRVRLCAEVRELRAALAARGDELEAVRGELVQVQQAVALAAAELSARGAEQEHARSTLAAERAAARALRDRGDAARRAAQAARRAAADARASVRGAGGERGRAAQGAGAPAGGAPGRQGGRRAQAPAHRAGRAAGRRRRGAAAPRAAERPDRGAARGARGRAAAPAGRAGGPRGGRARRGRPNGPRRAQGRARDGEFSLRGSQ</sequence>
<dbReference type="SMART" id="SM00968">
    <property type="entry name" value="SMC_hinge"/>
    <property type="match status" value="1"/>
</dbReference>
<feature type="compositionally biased region" description="Basic residues" evidence="3">
    <location>
        <begin position="347"/>
        <end position="368"/>
    </location>
</feature>
<feature type="compositionally biased region" description="Low complexity" evidence="3">
    <location>
        <begin position="302"/>
        <end position="327"/>
    </location>
</feature>
<dbReference type="EMBL" id="JASFZW010000007">
    <property type="protein sequence ID" value="KAK2077305.1"/>
    <property type="molecule type" value="Genomic_DNA"/>
</dbReference>
<feature type="compositionally biased region" description="Basic and acidic residues" evidence="3">
    <location>
        <begin position="395"/>
        <end position="404"/>
    </location>
</feature>
<dbReference type="Pfam" id="PF06470">
    <property type="entry name" value="SMC_hinge"/>
    <property type="match status" value="1"/>
</dbReference>
<dbReference type="SUPFAM" id="SSF52540">
    <property type="entry name" value="P-loop containing nucleoside triphosphate hydrolases"/>
    <property type="match status" value="1"/>
</dbReference>
<evidence type="ECO:0000256" key="2">
    <source>
        <dbReference type="SAM" id="Coils"/>
    </source>
</evidence>
<evidence type="ECO:0000259" key="4">
    <source>
        <dbReference type="SMART" id="SM00968"/>
    </source>
</evidence>
<dbReference type="GO" id="GO:0005694">
    <property type="term" value="C:chromosome"/>
    <property type="evidence" value="ECO:0007669"/>
    <property type="project" value="InterPro"/>
</dbReference>
<feature type="compositionally biased region" description="Low complexity" evidence="3">
    <location>
        <begin position="755"/>
        <end position="767"/>
    </location>
</feature>